<dbReference type="Pfam" id="PF00059">
    <property type="entry name" value="Lectin_C"/>
    <property type="match status" value="1"/>
</dbReference>
<feature type="domain" description="C-type lectin" evidence="5">
    <location>
        <begin position="209"/>
        <end position="309"/>
    </location>
</feature>
<dbReference type="PROSITE" id="PS50041">
    <property type="entry name" value="C_TYPE_LECTIN_2"/>
    <property type="match status" value="1"/>
</dbReference>
<keyword evidence="7" id="KW-1185">Reference proteome</keyword>
<proteinExistence type="predicted"/>
<dbReference type="InterPro" id="IPR001304">
    <property type="entry name" value="C-type_lectin-like"/>
</dbReference>
<keyword evidence="1" id="KW-0430">Lectin</keyword>
<evidence type="ECO:0000256" key="4">
    <source>
        <dbReference type="SAM" id="Phobius"/>
    </source>
</evidence>
<sequence>MALQETYGNWLGPPPVPAKRPVKQTGIYSAARKMTPMNDFRPASPDSFADEDDYDDVSVSGSDRGYKPPTSSRDLQSQKEKGGTGVYILAGKPPSSNPSPMGNPKPSSGGGWPSTTILYVLVALSFVVWVLLLALAVVKQMEIMAELELLRSNYSETQIHMLQEVSESRREQMWLRSGMRGYYRELQDLAAQMCKVIPDKKCLAGWKAFKGSCYSFSTERMSWREAKEICDDQGAHLVIINSGGEQGFLKNSINSSNMYWLGVTDEQQEGTWLWINGDAVSTRYRSHTWVPQKHPKKLGKKGQFEPPKWVLRVIRHKAKGFHGEKWCDWSIFLLVAKPTEQKRCSGCRMGLCSRILRWKKELPFFLRVLCLCEAHYNFPFILFLSFLPFPPLPPP</sequence>
<dbReference type="SUPFAM" id="SSF56436">
    <property type="entry name" value="C-type lectin-like"/>
    <property type="match status" value="1"/>
</dbReference>
<keyword evidence="4" id="KW-0472">Membrane</keyword>
<dbReference type="SMART" id="SM00034">
    <property type="entry name" value="CLECT"/>
    <property type="match status" value="1"/>
</dbReference>
<evidence type="ECO:0000256" key="3">
    <source>
        <dbReference type="SAM" id="MobiDB-lite"/>
    </source>
</evidence>
<dbReference type="InterPro" id="IPR016186">
    <property type="entry name" value="C-type_lectin-like/link_sf"/>
</dbReference>
<dbReference type="PANTHER" id="PTHR46746">
    <property type="entry name" value="KILLER CELL LECTIN-LIKE RECEPTOR SUBFAMILY F MEMBER 2"/>
    <property type="match status" value="1"/>
</dbReference>
<keyword evidence="4" id="KW-0812">Transmembrane</keyword>
<dbReference type="AlphaFoldDB" id="A0A803YP91"/>
<dbReference type="InterPro" id="IPR051379">
    <property type="entry name" value="C-type_Lectin_Receptor_IMM"/>
</dbReference>
<dbReference type="GO" id="GO:0030246">
    <property type="term" value="F:carbohydrate binding"/>
    <property type="evidence" value="ECO:0007669"/>
    <property type="project" value="UniProtKB-KW"/>
</dbReference>
<name>A0A803YP91_MELGA</name>
<organism evidence="6 7">
    <name type="scientific">Meleagris gallopavo</name>
    <name type="common">Wild turkey</name>
    <dbReference type="NCBI Taxonomy" id="9103"/>
    <lineage>
        <taxon>Eukaryota</taxon>
        <taxon>Metazoa</taxon>
        <taxon>Chordata</taxon>
        <taxon>Craniata</taxon>
        <taxon>Vertebrata</taxon>
        <taxon>Euteleostomi</taxon>
        <taxon>Archelosauria</taxon>
        <taxon>Archosauria</taxon>
        <taxon>Dinosauria</taxon>
        <taxon>Saurischia</taxon>
        <taxon>Theropoda</taxon>
        <taxon>Coelurosauria</taxon>
        <taxon>Aves</taxon>
        <taxon>Neognathae</taxon>
        <taxon>Galloanserae</taxon>
        <taxon>Galliformes</taxon>
        <taxon>Phasianidae</taxon>
        <taxon>Meleagridinae</taxon>
        <taxon>Meleagris</taxon>
    </lineage>
</organism>
<evidence type="ECO:0000259" key="5">
    <source>
        <dbReference type="PROSITE" id="PS50041"/>
    </source>
</evidence>
<dbReference type="GeneTree" id="ENSGT00940000164508"/>
<reference evidence="6" key="1">
    <citation type="journal article" date="2010" name="PLoS Biol.">
        <title>Multi-platform next-generation sequencing of the domestic turkey (Meleagris gallopavo): genome assembly and analysis.</title>
        <authorList>
            <person name="Dalloul R.A."/>
            <person name="Long J.A."/>
            <person name="Zimin A.V."/>
            <person name="Aslam L."/>
            <person name="Beal K."/>
            <person name="Blomberg L.A."/>
            <person name="Bouffard P."/>
            <person name="Burt D.W."/>
            <person name="Crasta O."/>
            <person name="Crooijmans R.P."/>
            <person name="Cooper K."/>
            <person name="Coulombe R.A."/>
            <person name="De S."/>
            <person name="Delany M.E."/>
            <person name="Dodgson J.B."/>
            <person name="Dong J.J."/>
            <person name="Evans C."/>
            <person name="Frederickson K.M."/>
            <person name="Flicek P."/>
            <person name="Florea L."/>
            <person name="Folkerts O."/>
            <person name="Groenen M.A."/>
            <person name="Harkins T.T."/>
            <person name="Herrero J."/>
            <person name="Hoffmann S."/>
            <person name="Megens H.J."/>
            <person name="Jiang A."/>
            <person name="de Jong P."/>
            <person name="Kaiser P."/>
            <person name="Kim H."/>
            <person name="Kim K.W."/>
            <person name="Kim S."/>
            <person name="Langenberger D."/>
            <person name="Lee M.K."/>
            <person name="Lee T."/>
            <person name="Mane S."/>
            <person name="Marcais G."/>
            <person name="Marz M."/>
            <person name="McElroy A.P."/>
            <person name="Modise T."/>
            <person name="Nefedov M."/>
            <person name="Notredame C."/>
            <person name="Paton I.R."/>
            <person name="Payne W.S."/>
            <person name="Pertea G."/>
            <person name="Prickett D."/>
            <person name="Puiu D."/>
            <person name="Qioa D."/>
            <person name="Raineri E."/>
            <person name="Ruffier M."/>
            <person name="Salzberg S.L."/>
            <person name="Schatz M.C."/>
            <person name="Scheuring C."/>
            <person name="Schmidt C.J."/>
            <person name="Schroeder S."/>
            <person name="Searle S.M."/>
            <person name="Smith E.J."/>
            <person name="Smith J."/>
            <person name="Sonstegard T.S."/>
            <person name="Stadler P.F."/>
            <person name="Tafer H."/>
            <person name="Tu Z.J."/>
            <person name="Van Tassell C.P."/>
            <person name="Vilella A.J."/>
            <person name="Williams K.P."/>
            <person name="Yorke J.A."/>
            <person name="Zhang L."/>
            <person name="Zhang H.B."/>
            <person name="Zhang X."/>
            <person name="Zhang Y."/>
            <person name="Reed K.M."/>
        </authorList>
    </citation>
    <scope>NUCLEOTIDE SEQUENCE [LARGE SCALE GENOMIC DNA]</scope>
</reference>
<keyword evidence="2" id="KW-1015">Disulfide bond</keyword>
<feature type="transmembrane region" description="Helical" evidence="4">
    <location>
        <begin position="117"/>
        <end position="138"/>
    </location>
</feature>
<protein>
    <recommendedName>
        <fullName evidence="5">C-type lectin domain-containing protein</fullName>
    </recommendedName>
</protein>
<feature type="region of interest" description="Disordered" evidence="3">
    <location>
        <begin position="1"/>
        <end position="108"/>
    </location>
</feature>
<evidence type="ECO:0000256" key="1">
    <source>
        <dbReference type="ARBA" id="ARBA00022734"/>
    </source>
</evidence>
<evidence type="ECO:0000313" key="7">
    <source>
        <dbReference type="Proteomes" id="UP000001645"/>
    </source>
</evidence>
<dbReference type="PANTHER" id="PTHR46746:SF9">
    <property type="entry name" value="CD209 ANTIGEN-LIKE PROTEIN C-LIKE"/>
    <property type="match status" value="1"/>
</dbReference>
<dbReference type="Proteomes" id="UP000001645">
    <property type="component" value="Unplaced"/>
</dbReference>
<reference evidence="6" key="2">
    <citation type="submission" date="2025-08" db="UniProtKB">
        <authorList>
            <consortium name="Ensembl"/>
        </authorList>
    </citation>
    <scope>IDENTIFICATION</scope>
</reference>
<feature type="transmembrane region" description="Helical" evidence="4">
    <location>
        <begin position="364"/>
        <end position="387"/>
    </location>
</feature>
<evidence type="ECO:0000313" key="6">
    <source>
        <dbReference type="Ensembl" id="ENSMGAP00000033589.1"/>
    </source>
</evidence>
<dbReference type="InParanoid" id="A0A803YP91"/>
<dbReference type="Ensembl" id="ENSMGAT00000033259.1">
    <property type="protein sequence ID" value="ENSMGAP00000033589.1"/>
    <property type="gene ID" value="ENSMGAG00000017746.1"/>
</dbReference>
<dbReference type="Gene3D" id="3.10.100.10">
    <property type="entry name" value="Mannose-Binding Protein A, subunit A"/>
    <property type="match status" value="1"/>
</dbReference>
<gene>
    <name evidence="6" type="primary">LOC109365105</name>
</gene>
<accession>A0A803YP91</accession>
<reference evidence="6" key="3">
    <citation type="submission" date="2025-09" db="UniProtKB">
        <authorList>
            <consortium name="Ensembl"/>
        </authorList>
    </citation>
    <scope>IDENTIFICATION</scope>
</reference>
<dbReference type="InterPro" id="IPR016187">
    <property type="entry name" value="CTDL_fold"/>
</dbReference>
<keyword evidence="4" id="KW-1133">Transmembrane helix</keyword>
<evidence type="ECO:0000256" key="2">
    <source>
        <dbReference type="ARBA" id="ARBA00023157"/>
    </source>
</evidence>